<comment type="caution">
    <text evidence="1">The sequence shown here is derived from an EMBL/GenBank/DDBJ whole genome shotgun (WGS) entry which is preliminary data.</text>
</comment>
<gene>
    <name evidence="1" type="ORF">LCGC14_2252890</name>
</gene>
<name>A0A0F9FWY7_9ZZZZ</name>
<evidence type="ECO:0000313" key="1">
    <source>
        <dbReference type="EMBL" id="KKL55687.1"/>
    </source>
</evidence>
<sequence length="80" mass="8983">MILIGENNDGNLGIYEFEASRDKVSMTEIGSIKPRNSQWCEIVLGCDYDTSKSAQLIVLLTMILSVPITIIDDIPKWTHK</sequence>
<dbReference type="EMBL" id="LAZR01030751">
    <property type="protein sequence ID" value="KKL55687.1"/>
    <property type="molecule type" value="Genomic_DNA"/>
</dbReference>
<protein>
    <submittedName>
        <fullName evidence="1">Uncharacterized protein</fullName>
    </submittedName>
</protein>
<reference evidence="1" key="1">
    <citation type="journal article" date="2015" name="Nature">
        <title>Complex archaea that bridge the gap between prokaryotes and eukaryotes.</title>
        <authorList>
            <person name="Spang A."/>
            <person name="Saw J.H."/>
            <person name="Jorgensen S.L."/>
            <person name="Zaremba-Niedzwiedzka K."/>
            <person name="Martijn J."/>
            <person name="Lind A.E."/>
            <person name="van Eijk R."/>
            <person name="Schleper C."/>
            <person name="Guy L."/>
            <person name="Ettema T.J."/>
        </authorList>
    </citation>
    <scope>NUCLEOTIDE SEQUENCE</scope>
</reference>
<accession>A0A0F9FWY7</accession>
<dbReference type="AlphaFoldDB" id="A0A0F9FWY7"/>
<organism evidence="1">
    <name type="scientific">marine sediment metagenome</name>
    <dbReference type="NCBI Taxonomy" id="412755"/>
    <lineage>
        <taxon>unclassified sequences</taxon>
        <taxon>metagenomes</taxon>
        <taxon>ecological metagenomes</taxon>
    </lineage>
</organism>
<proteinExistence type="predicted"/>